<dbReference type="PANTHER" id="PTHR21581">
    <property type="entry name" value="D-ALANYL-D-ALANINE CARBOXYPEPTIDASE"/>
    <property type="match status" value="1"/>
</dbReference>
<evidence type="ECO:0000256" key="9">
    <source>
        <dbReference type="RuleBase" id="RU004016"/>
    </source>
</evidence>
<feature type="active site" description="Proton acceptor" evidence="7">
    <location>
        <position position="46"/>
    </location>
</feature>
<dbReference type="AlphaFoldDB" id="A0AAE2ZPF2"/>
<dbReference type="GO" id="GO:0008360">
    <property type="term" value="P:regulation of cell shape"/>
    <property type="evidence" value="ECO:0007669"/>
    <property type="project" value="UniProtKB-KW"/>
</dbReference>
<feature type="active site" description="Acyl-ester intermediate" evidence="7">
    <location>
        <position position="43"/>
    </location>
</feature>
<keyword evidence="13" id="KW-0645">Protease</keyword>
<feature type="signal peptide" evidence="11">
    <location>
        <begin position="1"/>
        <end position="15"/>
    </location>
</feature>
<dbReference type="GO" id="GO:0071555">
    <property type="term" value="P:cell wall organization"/>
    <property type="evidence" value="ECO:0007669"/>
    <property type="project" value="UniProtKB-KW"/>
</dbReference>
<evidence type="ECO:0000256" key="8">
    <source>
        <dbReference type="PIRSR" id="PIRSR618044-2"/>
    </source>
</evidence>
<evidence type="ECO:0000256" key="2">
    <source>
        <dbReference type="ARBA" id="ARBA00022729"/>
    </source>
</evidence>
<feature type="region of interest" description="Disordered" evidence="10">
    <location>
        <begin position="357"/>
        <end position="379"/>
    </location>
</feature>
<reference evidence="13" key="1">
    <citation type="submission" date="2021-08" db="EMBL/GenBank/DDBJ databases">
        <title>Hoeflea bacterium WL0058 sp. nov., isolated from the sediment.</title>
        <authorList>
            <person name="Wang L."/>
            <person name="Zhang D."/>
        </authorList>
    </citation>
    <scope>NUCLEOTIDE SEQUENCE</scope>
    <source>
        <strain evidence="13">WL0058</strain>
    </source>
</reference>
<dbReference type="GO" id="GO:0009252">
    <property type="term" value="P:peptidoglycan biosynthetic process"/>
    <property type="evidence" value="ECO:0007669"/>
    <property type="project" value="UniProtKB-KW"/>
</dbReference>
<feature type="domain" description="Peptidase S11 D-alanyl-D-alanine carboxypeptidase A N-terminal" evidence="12">
    <location>
        <begin position="12"/>
        <end position="235"/>
    </location>
</feature>
<evidence type="ECO:0000313" key="13">
    <source>
        <dbReference type="EMBL" id="MBW8640579.1"/>
    </source>
</evidence>
<evidence type="ECO:0000256" key="4">
    <source>
        <dbReference type="ARBA" id="ARBA00022960"/>
    </source>
</evidence>
<name>A0AAE2ZPF2_9HYPH</name>
<keyword evidence="14" id="KW-1185">Reference proteome</keyword>
<dbReference type="InterPro" id="IPR001967">
    <property type="entry name" value="Peptidase_S11_N"/>
</dbReference>
<feature type="active site" evidence="7">
    <location>
        <position position="103"/>
    </location>
</feature>
<sequence>MLLSLLLLATGPAQAAGPTIVVDVESGRVLEHNDAFQRWYPASLTKLMTAYVVFRAVRSGQVSMDSLVTISANAAKAPPSKMYYKPGSQLTLDNALKIILVKSANDVSAAIAESVAGSQQAFVDRMNAEARRLGLMDTRFINPHGLPGKGQSTTARDMAVLGMAIHNEFPQFAPYFNLEAISTGKRTYENYNILIGRFRGANGMKTGFICSSGFNQVSSATRNGRTVVSVVLGAKDQEERASESARLLQKGLTASKIGAPKLASLKPYGANRLQTVDIRPQICSAEARKNRNRVTDESGNLSVTSAYIHPMRRPARAVSVGLVGSVNPALAGRRIPVPKPRPAQIGRGVVAITAGASAAPVSTGQPAPGMPVPRPKPRR</sequence>
<dbReference type="EMBL" id="JAICBX010000007">
    <property type="protein sequence ID" value="MBW8640579.1"/>
    <property type="molecule type" value="Genomic_DNA"/>
</dbReference>
<keyword evidence="5" id="KW-0573">Peptidoglycan synthesis</keyword>
<evidence type="ECO:0000259" key="12">
    <source>
        <dbReference type="Pfam" id="PF00768"/>
    </source>
</evidence>
<keyword evidence="2 11" id="KW-0732">Signal</keyword>
<evidence type="ECO:0000256" key="11">
    <source>
        <dbReference type="SAM" id="SignalP"/>
    </source>
</evidence>
<dbReference type="Proteomes" id="UP001196509">
    <property type="component" value="Unassembled WGS sequence"/>
</dbReference>
<keyword evidence="3" id="KW-0378">Hydrolase</keyword>
<evidence type="ECO:0000313" key="14">
    <source>
        <dbReference type="Proteomes" id="UP001196509"/>
    </source>
</evidence>
<keyword evidence="4" id="KW-0133">Cell shape</keyword>
<evidence type="ECO:0000256" key="7">
    <source>
        <dbReference type="PIRSR" id="PIRSR618044-1"/>
    </source>
</evidence>
<evidence type="ECO:0000256" key="10">
    <source>
        <dbReference type="SAM" id="MobiDB-lite"/>
    </source>
</evidence>
<dbReference type="InterPro" id="IPR012338">
    <property type="entry name" value="Beta-lactam/transpept-like"/>
</dbReference>
<dbReference type="GO" id="GO:0006508">
    <property type="term" value="P:proteolysis"/>
    <property type="evidence" value="ECO:0007669"/>
    <property type="project" value="InterPro"/>
</dbReference>
<evidence type="ECO:0000256" key="6">
    <source>
        <dbReference type="ARBA" id="ARBA00023316"/>
    </source>
</evidence>
<feature type="compositionally biased region" description="Pro residues" evidence="10">
    <location>
        <begin position="368"/>
        <end position="379"/>
    </location>
</feature>
<feature type="binding site" evidence="8">
    <location>
        <position position="205"/>
    </location>
    <ligand>
        <name>substrate</name>
    </ligand>
</feature>
<protein>
    <submittedName>
        <fullName evidence="13">D-alanyl-D-alanine carboxypeptidase</fullName>
    </submittedName>
</protein>
<dbReference type="PRINTS" id="PR00725">
    <property type="entry name" value="DADACBPTASE1"/>
</dbReference>
<keyword evidence="6" id="KW-0961">Cell wall biogenesis/degradation</keyword>
<dbReference type="GO" id="GO:0009002">
    <property type="term" value="F:serine-type D-Ala-D-Ala carboxypeptidase activity"/>
    <property type="evidence" value="ECO:0007669"/>
    <property type="project" value="InterPro"/>
</dbReference>
<dbReference type="PANTHER" id="PTHR21581:SF6">
    <property type="entry name" value="TRAFFICKING PROTEIN PARTICLE COMPLEX SUBUNIT 12"/>
    <property type="match status" value="1"/>
</dbReference>
<dbReference type="Pfam" id="PF00768">
    <property type="entry name" value="Peptidase_S11"/>
    <property type="match status" value="1"/>
</dbReference>
<keyword evidence="13" id="KW-0121">Carboxypeptidase</keyword>
<evidence type="ECO:0000256" key="1">
    <source>
        <dbReference type="ARBA" id="ARBA00007164"/>
    </source>
</evidence>
<feature type="chain" id="PRO_5041930801" evidence="11">
    <location>
        <begin position="16"/>
        <end position="379"/>
    </location>
</feature>
<evidence type="ECO:0000256" key="3">
    <source>
        <dbReference type="ARBA" id="ARBA00022801"/>
    </source>
</evidence>
<dbReference type="InterPro" id="IPR018044">
    <property type="entry name" value="Peptidase_S11"/>
</dbReference>
<gene>
    <name evidence="13" type="ORF">K1W69_25525</name>
</gene>
<dbReference type="SUPFAM" id="SSF56601">
    <property type="entry name" value="beta-lactamase/transpeptidase-like"/>
    <property type="match status" value="1"/>
</dbReference>
<evidence type="ECO:0000256" key="5">
    <source>
        <dbReference type="ARBA" id="ARBA00022984"/>
    </source>
</evidence>
<dbReference type="RefSeq" id="WP_220231313.1">
    <property type="nucleotide sequence ID" value="NZ_JAICBX010000007.1"/>
</dbReference>
<proteinExistence type="inferred from homology"/>
<dbReference type="Gene3D" id="3.40.710.10">
    <property type="entry name" value="DD-peptidase/beta-lactamase superfamily"/>
    <property type="match status" value="1"/>
</dbReference>
<comment type="similarity">
    <text evidence="1 9">Belongs to the peptidase S11 family.</text>
</comment>
<accession>A0AAE2ZPF2</accession>
<comment type="caution">
    <text evidence="13">The sequence shown here is derived from an EMBL/GenBank/DDBJ whole genome shotgun (WGS) entry which is preliminary data.</text>
</comment>
<organism evidence="13 14">
    <name type="scientific">Flavimaribacter sediminis</name>
    <dbReference type="NCBI Taxonomy" id="2865987"/>
    <lineage>
        <taxon>Bacteria</taxon>
        <taxon>Pseudomonadati</taxon>
        <taxon>Pseudomonadota</taxon>
        <taxon>Alphaproteobacteria</taxon>
        <taxon>Hyphomicrobiales</taxon>
        <taxon>Rhizobiaceae</taxon>
        <taxon>Flavimaribacter</taxon>
    </lineage>
</organism>